<evidence type="ECO:0000313" key="2">
    <source>
        <dbReference type="Proteomes" id="UP000054324"/>
    </source>
</evidence>
<protein>
    <submittedName>
        <fullName evidence="1">Uncharacterized protein</fullName>
    </submittedName>
</protein>
<keyword evidence="2" id="KW-1185">Reference proteome</keyword>
<dbReference type="CTD" id="20315212"/>
<organism evidence="1 2">
    <name type="scientific">Opisthorchis viverrini</name>
    <name type="common">Southeast Asian liver fluke</name>
    <dbReference type="NCBI Taxonomy" id="6198"/>
    <lineage>
        <taxon>Eukaryota</taxon>
        <taxon>Metazoa</taxon>
        <taxon>Spiralia</taxon>
        <taxon>Lophotrochozoa</taxon>
        <taxon>Platyhelminthes</taxon>
        <taxon>Trematoda</taxon>
        <taxon>Digenea</taxon>
        <taxon>Opisthorchiida</taxon>
        <taxon>Opisthorchiata</taxon>
        <taxon>Opisthorchiidae</taxon>
        <taxon>Opisthorchis</taxon>
    </lineage>
</organism>
<sequence length="124" mass="14445">MRRPGAANSVAWKHQNREIQLGSSNLMSSALRLNMYRDFSNIVAIKTRGGLVQNIQLPGNITNERLSWVPVTDYRENKLLCSKMFLTRKFLLSLPQNFHQSVTHQEYKDEICLVTYHTLSQWHL</sequence>
<dbReference type="GeneID" id="20315212"/>
<gene>
    <name evidence="1" type="ORF">T265_01024</name>
</gene>
<evidence type="ECO:0000313" key="1">
    <source>
        <dbReference type="EMBL" id="KER32928.1"/>
    </source>
</evidence>
<accession>A0A074ZZN7</accession>
<dbReference type="Proteomes" id="UP000054324">
    <property type="component" value="Unassembled WGS sequence"/>
</dbReference>
<dbReference type="KEGG" id="ovi:T265_01024"/>
<name>A0A074ZZN7_OPIVI</name>
<proteinExistence type="predicted"/>
<dbReference type="EMBL" id="KL596629">
    <property type="protein sequence ID" value="KER32928.1"/>
    <property type="molecule type" value="Genomic_DNA"/>
</dbReference>
<dbReference type="AlphaFoldDB" id="A0A074ZZN7"/>
<dbReference type="RefSeq" id="XP_009163231.1">
    <property type="nucleotide sequence ID" value="XM_009164967.1"/>
</dbReference>
<reference evidence="1 2" key="1">
    <citation type="submission" date="2013-11" db="EMBL/GenBank/DDBJ databases">
        <title>Opisthorchis viverrini - life in the bile duct.</title>
        <authorList>
            <person name="Young N.D."/>
            <person name="Nagarajan N."/>
            <person name="Lin S.J."/>
            <person name="Korhonen P.K."/>
            <person name="Jex A.R."/>
            <person name="Hall R.S."/>
            <person name="Safavi-Hemami H."/>
            <person name="Kaewkong W."/>
            <person name="Bertrand D."/>
            <person name="Gao S."/>
            <person name="Seet Q."/>
            <person name="Wongkham S."/>
            <person name="Teh B.T."/>
            <person name="Wongkham C."/>
            <person name="Intapan P.M."/>
            <person name="Maleewong W."/>
            <person name="Yang X."/>
            <person name="Hu M."/>
            <person name="Wang Z."/>
            <person name="Hofmann A."/>
            <person name="Sternberg P.W."/>
            <person name="Tan P."/>
            <person name="Wang J."/>
            <person name="Gasser R.B."/>
        </authorList>
    </citation>
    <scope>NUCLEOTIDE SEQUENCE [LARGE SCALE GENOMIC DNA]</scope>
</reference>